<dbReference type="SUPFAM" id="SSF82866">
    <property type="entry name" value="Multidrug efflux transporter AcrB transmembrane domain"/>
    <property type="match status" value="2"/>
</dbReference>
<feature type="transmembrane region" description="Helical" evidence="6">
    <location>
        <begin position="557"/>
        <end position="575"/>
    </location>
</feature>
<name>A0A6J6NNE9_9ZZZZ</name>
<evidence type="ECO:0000259" key="7">
    <source>
        <dbReference type="PROSITE" id="PS50156"/>
    </source>
</evidence>
<feature type="transmembrane region" description="Helical" evidence="6">
    <location>
        <begin position="643"/>
        <end position="663"/>
    </location>
</feature>
<comment type="subcellular location">
    <subcellularLocation>
        <location evidence="1">Cell membrane</location>
        <topology evidence="1">Multi-pass membrane protein</topology>
    </subcellularLocation>
</comment>
<feature type="transmembrane region" description="Helical" evidence="6">
    <location>
        <begin position="527"/>
        <end position="545"/>
    </location>
</feature>
<evidence type="ECO:0000256" key="4">
    <source>
        <dbReference type="ARBA" id="ARBA00022989"/>
    </source>
</evidence>
<feature type="transmembrane region" description="Helical" evidence="6">
    <location>
        <begin position="229"/>
        <end position="250"/>
    </location>
</feature>
<keyword evidence="5 6" id="KW-0472">Membrane</keyword>
<dbReference type="PANTHER" id="PTHR33406">
    <property type="entry name" value="MEMBRANE PROTEIN MJ1562-RELATED"/>
    <property type="match status" value="1"/>
</dbReference>
<accession>A0A6J6NNE9</accession>
<sequence>MKRWAEIVVRRKHTALYGFIAVVLLSSILGFQSFGLLKAGGYDNPNSDSTRVTELLDKKFDTQTPEVVLIADMPTLVDTTDSITIARDLRADLLEVAGVDKVTSYYTLGNPPSLRSTDGKAAYFFVKIKDDVVQSDVGKQISDKFTGDYNGAKIYVAGFAAISAEINSTISEDLTRAELIAVPLILLLLIFVFGSLIAAGLPILIGGLAIVGSFFFVWVSAQFTDTSVFALNLITGLGLGLGIDYSLLMVNRFREERAKNKSVNDAVIATMVTAGRTVLFSGITVAIVLSALAFFPQYFLKSFALGGVVVVFLSIAGALIALPALLAILGDRVNKLKLGRARRQPSDDGLWGSTARFVMKRPIAIALVALIGLGGLMSLSSNIQFGQIDDRVLPQQSRAVEANNVIRERFSGREASPVEILVKGASSGDVLVYVVKLSSQPNIIRVQSSAGIAQDGIIDQGYAPMFSSYEQNGYQRIQVIHDVEPRSLDGQKLTESLRSVKLDSHKVLIGGTAAIYSDSQQGIVDQLGVVAAWIIVFTLVLMFLFTGSVILPIKAVLLNILSLGATYGFITWVFIDGNLKWLLGDFFVTGTVDTSSIVLIAVVVFGLSMDYELFLLSRIKEQHEAGMSTVDSVAVGLQRSGRIITAAALVLAFSFIAFASSSVTIMKMLGIGIAFAILLDATIIRALLVPALMRLFGEFNWWAPKWMKAIYRKLGLDH</sequence>
<dbReference type="InterPro" id="IPR004869">
    <property type="entry name" value="MMPL_dom"/>
</dbReference>
<evidence type="ECO:0000256" key="3">
    <source>
        <dbReference type="ARBA" id="ARBA00022692"/>
    </source>
</evidence>
<evidence type="ECO:0000313" key="8">
    <source>
        <dbReference type="EMBL" id="CAB4686298.1"/>
    </source>
</evidence>
<keyword evidence="3 6" id="KW-0812">Transmembrane</keyword>
<organism evidence="8">
    <name type="scientific">freshwater metagenome</name>
    <dbReference type="NCBI Taxonomy" id="449393"/>
    <lineage>
        <taxon>unclassified sequences</taxon>
        <taxon>metagenomes</taxon>
        <taxon>ecological metagenomes</taxon>
    </lineage>
</organism>
<dbReference type="PROSITE" id="PS50156">
    <property type="entry name" value="SSD"/>
    <property type="match status" value="1"/>
</dbReference>
<feature type="transmembrane region" description="Helical" evidence="6">
    <location>
        <begin position="595"/>
        <end position="616"/>
    </location>
</feature>
<gene>
    <name evidence="8" type="ORF">UFOPK2370_00658</name>
</gene>
<dbReference type="Gene3D" id="1.20.1640.10">
    <property type="entry name" value="Multidrug efflux transporter AcrB transmembrane domain"/>
    <property type="match status" value="2"/>
</dbReference>
<dbReference type="AlphaFoldDB" id="A0A6J6NNE9"/>
<feature type="transmembrane region" description="Helical" evidence="6">
    <location>
        <begin position="305"/>
        <end position="330"/>
    </location>
</feature>
<evidence type="ECO:0000256" key="6">
    <source>
        <dbReference type="SAM" id="Phobius"/>
    </source>
</evidence>
<dbReference type="GO" id="GO:0005886">
    <property type="term" value="C:plasma membrane"/>
    <property type="evidence" value="ECO:0007669"/>
    <property type="project" value="UniProtKB-SubCell"/>
</dbReference>
<feature type="transmembrane region" description="Helical" evidence="6">
    <location>
        <begin position="184"/>
        <end position="217"/>
    </location>
</feature>
<protein>
    <submittedName>
        <fullName evidence="8">Unannotated protein</fullName>
    </submittedName>
</protein>
<keyword evidence="4 6" id="KW-1133">Transmembrane helix</keyword>
<keyword evidence="2" id="KW-1003">Cell membrane</keyword>
<feature type="transmembrane region" description="Helical" evidence="6">
    <location>
        <begin position="15"/>
        <end position="37"/>
    </location>
</feature>
<evidence type="ECO:0000256" key="5">
    <source>
        <dbReference type="ARBA" id="ARBA00023136"/>
    </source>
</evidence>
<dbReference type="EMBL" id="CAEZXK010000013">
    <property type="protein sequence ID" value="CAB4686298.1"/>
    <property type="molecule type" value="Genomic_DNA"/>
</dbReference>
<evidence type="ECO:0000256" key="1">
    <source>
        <dbReference type="ARBA" id="ARBA00004651"/>
    </source>
</evidence>
<dbReference type="InterPro" id="IPR000731">
    <property type="entry name" value="SSD"/>
</dbReference>
<reference evidence="8" key="1">
    <citation type="submission" date="2020-05" db="EMBL/GenBank/DDBJ databases">
        <authorList>
            <person name="Chiriac C."/>
            <person name="Salcher M."/>
            <person name="Ghai R."/>
            <person name="Kavagutti S V."/>
        </authorList>
    </citation>
    <scope>NUCLEOTIDE SEQUENCE</scope>
</reference>
<proteinExistence type="predicted"/>
<dbReference type="InterPro" id="IPR050545">
    <property type="entry name" value="Mycobact_MmpL"/>
</dbReference>
<dbReference type="PANTHER" id="PTHR33406:SF11">
    <property type="entry name" value="MEMBRANE PROTEIN SCO6666-RELATED"/>
    <property type="match status" value="1"/>
</dbReference>
<evidence type="ECO:0000256" key="2">
    <source>
        <dbReference type="ARBA" id="ARBA00022475"/>
    </source>
</evidence>
<feature type="transmembrane region" description="Helical" evidence="6">
    <location>
        <begin position="278"/>
        <end position="299"/>
    </location>
</feature>
<dbReference type="Pfam" id="PF03176">
    <property type="entry name" value="MMPL"/>
    <property type="match status" value="2"/>
</dbReference>
<feature type="domain" description="SSD" evidence="7">
    <location>
        <begin position="237"/>
        <end position="328"/>
    </location>
</feature>
<feature type="transmembrane region" description="Helical" evidence="6">
    <location>
        <begin position="363"/>
        <end position="383"/>
    </location>
</feature>